<protein>
    <submittedName>
        <fullName evidence="7">UDP-2,3-diacylglucosamine hydrolase</fullName>
    </submittedName>
</protein>
<dbReference type="GO" id="GO:0016020">
    <property type="term" value="C:membrane"/>
    <property type="evidence" value="ECO:0007669"/>
    <property type="project" value="GOC"/>
</dbReference>
<evidence type="ECO:0000256" key="3">
    <source>
        <dbReference type="ARBA" id="ARBA00022723"/>
    </source>
</evidence>
<gene>
    <name evidence="7" type="ORF">ENX73_00325</name>
</gene>
<keyword evidence="1" id="KW-1003">Cell membrane</keyword>
<evidence type="ECO:0000313" key="7">
    <source>
        <dbReference type="EMBL" id="HGE74558.1"/>
    </source>
</evidence>
<dbReference type="EMBL" id="DTPE01000012">
    <property type="protein sequence ID" value="HGE74558.1"/>
    <property type="molecule type" value="Genomic_DNA"/>
</dbReference>
<sequence length="405" mass="47492">MALKLFLSDLHIGDGSANDDFVYDRELIRLFNQLKDVDENYEIVLIGDGLEILESDAVRKIGLVNFSQICESIRKDVLTLIIDRHRVLFEFIRDLARTHKIHYVVGNHDYYFIVNDELKNFMLDFMNSKNFEITSHFYDEENGIFAQHGSQHDLMYAFTKTKDDHLIPPLGDYVTRYTMGSFEPMLRSANLPIDVARDYDNIRPTMDAIDWLEYINAIYKVPIDLVGEWIRSFLKAFKTNEFEGWIHSRFPRTYWMGEIVFRSPTFFQIGRRLTTLVDDFQKFRNTNYLKSKAEKLLNAYHVPEWKLSMKDVVGYSDRVPDIDYSKLKVVLFGHNHLPGFYVIPTPAGPRYYVNTGTWRPLVEKTRGKWGQIIFHKKIELNYALINTDGNDSVIETHLVSRVVLN</sequence>
<dbReference type="InterPro" id="IPR004843">
    <property type="entry name" value="Calcineurin-like_PHP"/>
</dbReference>
<dbReference type="SUPFAM" id="SSF56300">
    <property type="entry name" value="Metallo-dependent phosphatases"/>
    <property type="match status" value="1"/>
</dbReference>
<evidence type="ECO:0000256" key="5">
    <source>
        <dbReference type="ARBA" id="ARBA00023211"/>
    </source>
</evidence>
<dbReference type="GO" id="GO:0008758">
    <property type="term" value="F:UDP-2,3-diacylglucosamine hydrolase activity"/>
    <property type="evidence" value="ECO:0007669"/>
    <property type="project" value="TreeGrafter"/>
</dbReference>
<keyword evidence="5" id="KW-0464">Manganese</keyword>
<dbReference type="Gene3D" id="3.60.21.10">
    <property type="match status" value="1"/>
</dbReference>
<dbReference type="GO" id="GO:0009245">
    <property type="term" value="P:lipid A biosynthetic process"/>
    <property type="evidence" value="ECO:0007669"/>
    <property type="project" value="TreeGrafter"/>
</dbReference>
<keyword evidence="7" id="KW-0378">Hydrolase</keyword>
<evidence type="ECO:0000259" key="6">
    <source>
        <dbReference type="Pfam" id="PF00149"/>
    </source>
</evidence>
<accession>A0A7V3RDF0</accession>
<dbReference type="PANTHER" id="PTHR34990">
    <property type="entry name" value="UDP-2,3-DIACYLGLUCOSAMINE HYDROLASE-RELATED"/>
    <property type="match status" value="1"/>
</dbReference>
<comment type="caution">
    <text evidence="7">The sequence shown here is derived from an EMBL/GenBank/DDBJ whole genome shotgun (WGS) entry which is preliminary data.</text>
</comment>
<dbReference type="InterPro" id="IPR029052">
    <property type="entry name" value="Metallo-depent_PP-like"/>
</dbReference>
<feature type="domain" description="Calcineurin-like phosphoesterase" evidence="6">
    <location>
        <begin position="5"/>
        <end position="150"/>
    </location>
</feature>
<keyword evidence="2" id="KW-0997">Cell inner membrane</keyword>
<proteinExistence type="predicted"/>
<dbReference type="AlphaFoldDB" id="A0A7V3RDF0"/>
<evidence type="ECO:0000256" key="1">
    <source>
        <dbReference type="ARBA" id="ARBA00022475"/>
    </source>
</evidence>
<dbReference type="GO" id="GO:0046872">
    <property type="term" value="F:metal ion binding"/>
    <property type="evidence" value="ECO:0007669"/>
    <property type="project" value="UniProtKB-KW"/>
</dbReference>
<keyword evidence="3" id="KW-0479">Metal-binding</keyword>
<dbReference type="InterPro" id="IPR043461">
    <property type="entry name" value="LpxH-like"/>
</dbReference>
<keyword evidence="4" id="KW-0472">Membrane</keyword>
<reference evidence="7" key="1">
    <citation type="journal article" date="2020" name="mSystems">
        <title>Genome- and Community-Level Interaction Insights into Carbon Utilization and Element Cycling Functions of Hydrothermarchaeota in Hydrothermal Sediment.</title>
        <authorList>
            <person name="Zhou Z."/>
            <person name="Liu Y."/>
            <person name="Xu W."/>
            <person name="Pan J."/>
            <person name="Luo Z.H."/>
            <person name="Li M."/>
        </authorList>
    </citation>
    <scope>NUCLEOTIDE SEQUENCE [LARGE SCALE GENOMIC DNA]</scope>
    <source>
        <strain evidence="7">SpSt-966</strain>
    </source>
</reference>
<evidence type="ECO:0000256" key="2">
    <source>
        <dbReference type="ARBA" id="ARBA00022519"/>
    </source>
</evidence>
<dbReference type="Pfam" id="PF00149">
    <property type="entry name" value="Metallophos"/>
    <property type="match status" value="1"/>
</dbReference>
<name>A0A7V3RDF0_9BACT</name>
<organism evidence="7">
    <name type="scientific">Mesoaciditoga lauensis</name>
    <dbReference type="NCBI Taxonomy" id="1495039"/>
    <lineage>
        <taxon>Bacteria</taxon>
        <taxon>Thermotogati</taxon>
        <taxon>Thermotogota</taxon>
        <taxon>Thermotogae</taxon>
        <taxon>Mesoaciditogales</taxon>
        <taxon>Mesoaciditogaceae</taxon>
        <taxon>Mesoaciditoga</taxon>
    </lineage>
</organism>
<evidence type="ECO:0000256" key="4">
    <source>
        <dbReference type="ARBA" id="ARBA00023136"/>
    </source>
</evidence>
<dbReference type="PANTHER" id="PTHR34990:SF2">
    <property type="entry name" value="BLL8164 PROTEIN"/>
    <property type="match status" value="1"/>
</dbReference>